<accession>A0ACC0EB58</accession>
<name>A0ACC0EB58_9BASI</name>
<sequence length="390" mass="43399">MVGRGILAILCHSAYLNIFTVLLNAPAGVVAPLTSMGKGAETIAGHAHGAFDSTLSGSRSVDTSLGQASAITDNSEHIYNDVKASDEDALFDLVKARDGSVDSYRGSINRHGRGKMSRTPLPPDWPLEAVANLETAYREHQLESRWFLPLRLYRMIFKREQWKQDQLYLKLKNLRQTISSAEVVNPPEARLAIKRLSILEYKGFDFSKEEGQLIEDLSKQVKSMGIKSSEQARSIGASEDGIRFELSGKDIELINNIAWKEVVGNKAGEITSQMNRFLRAEIDSDAWHIFQALGNMKSIMSYDTARWSPETSRLLETIKNMKTDEGNPRLLLDKKARKTMEDLRSIGNRIVAEKTPKEPPAAVDSPTSQAPEDAKNGEDLESRSEPSHSQ</sequence>
<gene>
    <name evidence="1" type="ORF">MJO28_009722</name>
</gene>
<proteinExistence type="predicted"/>
<evidence type="ECO:0000313" key="1">
    <source>
        <dbReference type="EMBL" id="KAI7947814.1"/>
    </source>
</evidence>
<dbReference type="EMBL" id="CM045873">
    <property type="protein sequence ID" value="KAI7947814.1"/>
    <property type="molecule type" value="Genomic_DNA"/>
</dbReference>
<reference evidence="2" key="1">
    <citation type="journal article" date="2018" name="BMC Genomics">
        <title>Genomic insights into host adaptation between the wheat stripe rust pathogen (Puccinia striiformis f. sp. tritici) and the barley stripe rust pathogen (Puccinia striiformis f. sp. hordei).</title>
        <authorList>
            <person name="Xia C."/>
            <person name="Wang M."/>
            <person name="Yin C."/>
            <person name="Cornejo O.E."/>
            <person name="Hulbert S.H."/>
            <person name="Chen X."/>
        </authorList>
    </citation>
    <scope>NUCLEOTIDE SEQUENCE [LARGE SCALE GENOMIC DNA]</scope>
    <source>
        <strain evidence="2">93-210</strain>
    </source>
</reference>
<dbReference type="Proteomes" id="UP001060170">
    <property type="component" value="Chromosome 9"/>
</dbReference>
<organism evidence="1 2">
    <name type="scientific">Puccinia striiformis f. sp. tritici</name>
    <dbReference type="NCBI Taxonomy" id="168172"/>
    <lineage>
        <taxon>Eukaryota</taxon>
        <taxon>Fungi</taxon>
        <taxon>Dikarya</taxon>
        <taxon>Basidiomycota</taxon>
        <taxon>Pucciniomycotina</taxon>
        <taxon>Pucciniomycetes</taxon>
        <taxon>Pucciniales</taxon>
        <taxon>Pucciniaceae</taxon>
        <taxon>Puccinia</taxon>
    </lineage>
</organism>
<keyword evidence="2" id="KW-1185">Reference proteome</keyword>
<evidence type="ECO:0000313" key="2">
    <source>
        <dbReference type="Proteomes" id="UP001060170"/>
    </source>
</evidence>
<protein>
    <submittedName>
        <fullName evidence="1">Uncharacterized protein</fullName>
    </submittedName>
</protein>
<reference evidence="1 2" key="3">
    <citation type="journal article" date="2022" name="Microbiol. Spectr.">
        <title>Folding features and dynamics of 3D genome architecture in plant fungal pathogens.</title>
        <authorList>
            <person name="Xia C."/>
        </authorList>
    </citation>
    <scope>NUCLEOTIDE SEQUENCE [LARGE SCALE GENOMIC DNA]</scope>
    <source>
        <strain evidence="1 2">93-210</strain>
    </source>
</reference>
<reference evidence="2" key="2">
    <citation type="journal article" date="2018" name="Mol. Plant Microbe Interact.">
        <title>Genome sequence resources for the wheat stripe rust pathogen (Puccinia striiformis f. sp. tritici) and the barley stripe rust pathogen (Puccinia striiformis f. sp. hordei).</title>
        <authorList>
            <person name="Xia C."/>
            <person name="Wang M."/>
            <person name="Yin C."/>
            <person name="Cornejo O.E."/>
            <person name="Hulbert S.H."/>
            <person name="Chen X."/>
        </authorList>
    </citation>
    <scope>NUCLEOTIDE SEQUENCE [LARGE SCALE GENOMIC DNA]</scope>
    <source>
        <strain evidence="2">93-210</strain>
    </source>
</reference>
<comment type="caution">
    <text evidence="1">The sequence shown here is derived from an EMBL/GenBank/DDBJ whole genome shotgun (WGS) entry which is preliminary data.</text>
</comment>